<keyword evidence="4" id="KW-1185">Reference proteome</keyword>
<accession>A0ABR1YII7</accession>
<sequence length="595" mass="64186">MTTMSTTRPPMPYNLIHNRSIVAQDIDGGDGAWCPCSLSVVFKPRVSQGMMHLRLKADFMNLNHDEYVYLRLSPEKLVAMEMSDDAAAIPFEIQQHLDDRTPGHIRRGEYLVVTLTLKAPGSVLVPLDYTKLMPSLKSVPQVRAYHSLCRASKLRLFVRKHGLSEAHRDALQSFASLAAAGTLLPVPLDSSRINGARGVSEVDAGVFDVVTSSPSAEADSPPPYSAQHAATGSKRRHDDDDNNERGSVPNESELDFVSAGTPSARKRTREMDAASPSRSTRGDAEAPASGSGGQGEQQPALPPAALTTAQPVPSTLLNTLTPLLTLLTSLPNAATDLQAQIRATAADAMQELRQEADQCLQEMHEEELHALARLRGECHAHWETQRGERQPSRTPTDLRWRTSESGSSNSSSLRARRLRARARTLGVPLSASPPRSTGRRGELTSTEPDTPVVDSSSTPLRGESADPRPTRSAAARNQTSSFVEAHTPAPRPTGTCPRTLHFYFSPRKRQGLSQSPTQADTPTPTPTPETTAATTSIAPPNASEPQAAAAATAPVNMGVAEGQEQEEGGRRGFVLLKEHVGRAQQQVRDRRGVSV</sequence>
<dbReference type="EMBL" id="JBBWRZ010000009">
    <property type="protein sequence ID" value="KAK8229424.1"/>
    <property type="molecule type" value="Genomic_DNA"/>
</dbReference>
<dbReference type="Proteomes" id="UP001492380">
    <property type="component" value="Unassembled WGS sequence"/>
</dbReference>
<feature type="compositionally biased region" description="Low complexity" evidence="2">
    <location>
        <begin position="403"/>
        <end position="413"/>
    </location>
</feature>
<evidence type="ECO:0000313" key="4">
    <source>
        <dbReference type="Proteomes" id="UP001492380"/>
    </source>
</evidence>
<reference evidence="3 4" key="1">
    <citation type="submission" date="2024-04" db="EMBL/GenBank/DDBJ databases">
        <title>Phyllosticta paracitricarpa is synonymous to the EU quarantine fungus P. citricarpa based on phylogenomic analyses.</title>
        <authorList>
            <consortium name="Lawrence Berkeley National Laboratory"/>
            <person name="Van Ingen-Buijs V.A."/>
            <person name="Van Westerhoven A.C."/>
            <person name="Haridas S."/>
            <person name="Skiadas P."/>
            <person name="Martin F."/>
            <person name="Groenewald J.Z."/>
            <person name="Crous P.W."/>
            <person name="Seidl M.F."/>
        </authorList>
    </citation>
    <scope>NUCLEOTIDE SEQUENCE [LARGE SCALE GENOMIC DNA]</scope>
    <source>
        <strain evidence="3 4">CBS 123374</strain>
    </source>
</reference>
<evidence type="ECO:0000256" key="2">
    <source>
        <dbReference type="SAM" id="MobiDB-lite"/>
    </source>
</evidence>
<feature type="compositionally biased region" description="Low complexity" evidence="2">
    <location>
        <begin position="516"/>
        <end position="554"/>
    </location>
</feature>
<evidence type="ECO:0000313" key="3">
    <source>
        <dbReference type="EMBL" id="KAK8229424.1"/>
    </source>
</evidence>
<feature type="compositionally biased region" description="Polar residues" evidence="2">
    <location>
        <begin position="443"/>
        <end position="459"/>
    </location>
</feature>
<protein>
    <submittedName>
        <fullName evidence="3">Uncharacterized protein</fullName>
    </submittedName>
</protein>
<organism evidence="3 4">
    <name type="scientific">Phyllosticta capitalensis</name>
    <dbReference type="NCBI Taxonomy" id="121624"/>
    <lineage>
        <taxon>Eukaryota</taxon>
        <taxon>Fungi</taxon>
        <taxon>Dikarya</taxon>
        <taxon>Ascomycota</taxon>
        <taxon>Pezizomycotina</taxon>
        <taxon>Dothideomycetes</taxon>
        <taxon>Dothideomycetes incertae sedis</taxon>
        <taxon>Botryosphaeriales</taxon>
        <taxon>Phyllostictaceae</taxon>
        <taxon>Phyllosticta</taxon>
    </lineage>
</organism>
<comment type="caution">
    <text evidence="3">The sequence shown here is derived from an EMBL/GenBank/DDBJ whole genome shotgun (WGS) entry which is preliminary data.</text>
</comment>
<gene>
    <name evidence="3" type="ORF">HDK90DRAFT_357222</name>
</gene>
<feature type="region of interest" description="Disordered" evidence="2">
    <location>
        <begin position="212"/>
        <end position="301"/>
    </location>
</feature>
<proteinExistence type="predicted"/>
<feature type="compositionally biased region" description="Basic and acidic residues" evidence="2">
    <location>
        <begin position="382"/>
        <end position="402"/>
    </location>
</feature>
<name>A0ABR1YII7_9PEZI</name>
<evidence type="ECO:0000256" key="1">
    <source>
        <dbReference type="SAM" id="Coils"/>
    </source>
</evidence>
<keyword evidence="1" id="KW-0175">Coiled coil</keyword>
<feature type="coiled-coil region" evidence="1">
    <location>
        <begin position="342"/>
        <end position="369"/>
    </location>
</feature>
<feature type="region of interest" description="Disordered" evidence="2">
    <location>
        <begin position="382"/>
        <end position="574"/>
    </location>
</feature>